<sequence>MTHCFLSIMPLKLSIVDSTNELRSGERLLRFYSHPFFSLFCLLMFILSFYIFRNDIYVSRSVKKYHSDNSYEHQSILISYAYAERDSLQRRNLEYFLKVGTLPPQSGQLMEWIFVSSTTICEPCTPIIREGTSKGSILGIGVLRLYTLGPLSLIIRTANNESEAESHNIAIQYLSRQHRLKLFRYFIFINSNAQGPFTPPYMPDWWHWTYAFLSRLGGPNNNHAVSSSLVCLPEADAGGPGPRMESWAMALDNEGLNIALAAGVFKIRTCKLCVADEGIVTGGEYGLSKAFMNSTANFTTLMSRYDPRTVWSNKDNWNCNNNIHPSRHGTYGGLSFHPYETVFVKSSWHVGDVYTSRYSKWFLQHLEGDPGTEGYFDEAMYIYSQSNEAKAPNPLAGYYQSITSIVHARP</sequence>
<feature type="transmembrane region" description="Helical" evidence="1">
    <location>
        <begin position="31"/>
        <end position="52"/>
    </location>
</feature>
<protein>
    <submittedName>
        <fullName evidence="2">Uncharacterized protein</fullName>
    </submittedName>
</protein>
<keyword evidence="1" id="KW-0812">Transmembrane</keyword>
<evidence type="ECO:0000256" key="1">
    <source>
        <dbReference type="SAM" id="Phobius"/>
    </source>
</evidence>
<organism evidence="2">
    <name type="scientific">Polytomella parva</name>
    <dbReference type="NCBI Taxonomy" id="51329"/>
    <lineage>
        <taxon>Eukaryota</taxon>
        <taxon>Viridiplantae</taxon>
        <taxon>Chlorophyta</taxon>
        <taxon>core chlorophytes</taxon>
        <taxon>Chlorophyceae</taxon>
        <taxon>CS clade</taxon>
        <taxon>Chlamydomonadales</taxon>
        <taxon>Chlamydomonadaceae</taxon>
        <taxon>Polytomella</taxon>
    </lineage>
</organism>
<dbReference type="AlphaFoldDB" id="A0A7S0YNK4"/>
<reference evidence="2" key="1">
    <citation type="submission" date="2021-01" db="EMBL/GenBank/DDBJ databases">
        <authorList>
            <person name="Corre E."/>
            <person name="Pelletier E."/>
            <person name="Niang G."/>
            <person name="Scheremetjew M."/>
            <person name="Finn R."/>
            <person name="Kale V."/>
            <person name="Holt S."/>
            <person name="Cochrane G."/>
            <person name="Meng A."/>
            <person name="Brown T."/>
            <person name="Cohen L."/>
        </authorList>
    </citation>
    <scope>NUCLEOTIDE SEQUENCE</scope>
    <source>
        <strain evidence="2">SAG 63-3</strain>
    </source>
</reference>
<evidence type="ECO:0000313" key="2">
    <source>
        <dbReference type="EMBL" id="CAD8785506.1"/>
    </source>
</evidence>
<gene>
    <name evidence="2" type="ORF">PPAR00522_LOCUS17849</name>
</gene>
<dbReference type="EMBL" id="HBFM01027612">
    <property type="protein sequence ID" value="CAD8785506.1"/>
    <property type="molecule type" value="Transcribed_RNA"/>
</dbReference>
<proteinExistence type="predicted"/>
<keyword evidence="1" id="KW-0472">Membrane</keyword>
<name>A0A7S0YNK4_9CHLO</name>
<keyword evidence="1" id="KW-1133">Transmembrane helix</keyword>
<accession>A0A7S0YNK4</accession>